<dbReference type="Gene3D" id="3.50.80.10">
    <property type="entry name" value="D-tyrosyl-tRNA(Tyr) deacylase"/>
    <property type="match status" value="1"/>
</dbReference>
<dbReference type="VEuPathDB" id="ToxoDB:CSUI_004793"/>
<feature type="compositionally biased region" description="Polar residues" evidence="1">
    <location>
        <begin position="113"/>
        <end position="130"/>
    </location>
</feature>
<name>A0A2C6KZS4_9APIC</name>
<dbReference type="InterPro" id="IPR023509">
    <property type="entry name" value="DTD-like_sf"/>
</dbReference>
<gene>
    <name evidence="2" type="ORF">CSUI_004793</name>
</gene>
<reference evidence="2 3" key="1">
    <citation type="journal article" date="2017" name="Int. J. Parasitol.">
        <title>The genome of the protozoan parasite Cystoisospora suis and a reverse vaccinology approach to identify vaccine candidates.</title>
        <authorList>
            <person name="Palmieri N."/>
            <person name="Shrestha A."/>
            <person name="Ruttkowski B."/>
            <person name="Beck T."/>
            <person name="Vogl C."/>
            <person name="Tomley F."/>
            <person name="Blake D.P."/>
            <person name="Joachim A."/>
        </authorList>
    </citation>
    <scope>NUCLEOTIDE SEQUENCE [LARGE SCALE GENOMIC DNA]</scope>
    <source>
        <strain evidence="2 3">Wien I</strain>
    </source>
</reference>
<protein>
    <submittedName>
        <fullName evidence="2">Uncharacterized protein</fullName>
    </submittedName>
</protein>
<accession>A0A2C6KZS4</accession>
<dbReference type="Proteomes" id="UP000221165">
    <property type="component" value="Unassembled WGS sequence"/>
</dbReference>
<dbReference type="OrthoDB" id="275783at2759"/>
<comment type="caution">
    <text evidence="2">The sequence shown here is derived from an EMBL/GenBank/DDBJ whole genome shotgun (WGS) entry which is preliminary data.</text>
</comment>
<feature type="compositionally biased region" description="Low complexity" evidence="1">
    <location>
        <begin position="7"/>
        <end position="22"/>
    </location>
</feature>
<dbReference type="GeneID" id="94428188"/>
<feature type="non-terminal residue" evidence="2">
    <location>
        <position position="193"/>
    </location>
</feature>
<feature type="compositionally biased region" description="Basic and acidic residues" evidence="1">
    <location>
        <begin position="23"/>
        <end position="37"/>
    </location>
</feature>
<dbReference type="RefSeq" id="XP_067923045.1">
    <property type="nucleotide sequence ID" value="XM_068064977.1"/>
</dbReference>
<dbReference type="AlphaFoldDB" id="A0A2C6KZS4"/>
<proteinExistence type="predicted"/>
<feature type="compositionally biased region" description="Basic and acidic residues" evidence="1">
    <location>
        <begin position="80"/>
        <end position="112"/>
    </location>
</feature>
<dbReference type="SUPFAM" id="SSF69500">
    <property type="entry name" value="DTD-like"/>
    <property type="match status" value="1"/>
</dbReference>
<evidence type="ECO:0000313" key="3">
    <source>
        <dbReference type="Proteomes" id="UP000221165"/>
    </source>
</evidence>
<dbReference type="EMBL" id="MIGC01002274">
    <property type="protein sequence ID" value="PHJ21362.1"/>
    <property type="molecule type" value="Genomic_DNA"/>
</dbReference>
<feature type="compositionally biased region" description="Basic and acidic residues" evidence="1">
    <location>
        <begin position="45"/>
        <end position="71"/>
    </location>
</feature>
<feature type="region of interest" description="Disordered" evidence="1">
    <location>
        <begin position="1"/>
        <end position="130"/>
    </location>
</feature>
<organism evidence="2 3">
    <name type="scientific">Cystoisospora suis</name>
    <dbReference type="NCBI Taxonomy" id="483139"/>
    <lineage>
        <taxon>Eukaryota</taxon>
        <taxon>Sar</taxon>
        <taxon>Alveolata</taxon>
        <taxon>Apicomplexa</taxon>
        <taxon>Conoidasida</taxon>
        <taxon>Coccidia</taxon>
        <taxon>Eucoccidiorida</taxon>
        <taxon>Eimeriorina</taxon>
        <taxon>Sarcocystidae</taxon>
        <taxon>Cystoisospora</taxon>
    </lineage>
</organism>
<evidence type="ECO:0000256" key="1">
    <source>
        <dbReference type="SAM" id="MobiDB-lite"/>
    </source>
</evidence>
<evidence type="ECO:0000313" key="2">
    <source>
        <dbReference type="EMBL" id="PHJ21362.1"/>
    </source>
</evidence>
<sequence>MEKELPSSHLAPLSSSSPSLSLSERRLKEEEKKREDLQEYTVGKEYQRNSEESRSLHNLENEKRTAAEHEGNAPGPSSSEKAKEKEENKKKNDYTKEEKDKGENRKMKELHKTSVSVSHETTEKSNGSSGTLGTCARLVIQRVDEATLQVDPVAETSVSIGKGLVVYICFLRGAMLFRIDALDNTETMNNSQA</sequence>
<keyword evidence="3" id="KW-1185">Reference proteome</keyword>